<organism evidence="2 3">
    <name type="scientific">Streptomyces acidicola</name>
    <dbReference type="NCBI Taxonomy" id="2596892"/>
    <lineage>
        <taxon>Bacteria</taxon>
        <taxon>Bacillati</taxon>
        <taxon>Actinomycetota</taxon>
        <taxon>Actinomycetes</taxon>
        <taxon>Kitasatosporales</taxon>
        <taxon>Streptomycetaceae</taxon>
        <taxon>Streptomyces</taxon>
    </lineage>
</organism>
<evidence type="ECO:0000313" key="2">
    <source>
        <dbReference type="EMBL" id="MPY55451.1"/>
    </source>
</evidence>
<comment type="caution">
    <text evidence="2">The sequence shown here is derived from an EMBL/GenBank/DDBJ whole genome shotgun (WGS) entry which is preliminary data.</text>
</comment>
<sequence>MISVSEELERPPTSGPGSGAAAWRTYAAALTGSPVEAWAELSRDEVIAQLESDGVVAAGPEDGGPGAGAAPAAHSAPEESGRKDGVAPVVEGPAGARRPLWMVPTEDGMVPEVEVRARQRQR</sequence>
<dbReference type="RefSeq" id="WP_152870730.1">
    <property type="nucleotide sequence ID" value="NZ_VMNX01000447.1"/>
</dbReference>
<evidence type="ECO:0000313" key="3">
    <source>
        <dbReference type="Proteomes" id="UP000373149"/>
    </source>
</evidence>
<keyword evidence="3" id="KW-1185">Reference proteome</keyword>
<dbReference type="Proteomes" id="UP000373149">
    <property type="component" value="Unassembled WGS sequence"/>
</dbReference>
<feature type="region of interest" description="Disordered" evidence="1">
    <location>
        <begin position="1"/>
        <end position="20"/>
    </location>
</feature>
<dbReference type="EMBL" id="VMNX01000447">
    <property type="protein sequence ID" value="MPY55451.1"/>
    <property type="molecule type" value="Genomic_DNA"/>
</dbReference>
<dbReference type="AlphaFoldDB" id="A0A5N8X7L6"/>
<feature type="compositionally biased region" description="Basic and acidic residues" evidence="1">
    <location>
        <begin position="76"/>
        <end position="85"/>
    </location>
</feature>
<feature type="region of interest" description="Disordered" evidence="1">
    <location>
        <begin position="52"/>
        <end position="104"/>
    </location>
</feature>
<reference evidence="2 3" key="1">
    <citation type="submission" date="2019-09" db="EMBL/GenBank/DDBJ databases">
        <authorList>
            <person name="Duangmal K."/>
            <person name="Teo W.F.A."/>
            <person name="Lipun K."/>
        </authorList>
    </citation>
    <scope>NUCLEOTIDE SEQUENCE [LARGE SCALE GENOMIC DNA]</scope>
    <source>
        <strain evidence="2 3">K1PN6</strain>
    </source>
</reference>
<protein>
    <submittedName>
        <fullName evidence="2">Uncharacterized protein</fullName>
    </submittedName>
</protein>
<accession>A0A5N8X7L6</accession>
<gene>
    <name evidence="2" type="ORF">FPZ41_45730</name>
</gene>
<proteinExistence type="predicted"/>
<evidence type="ECO:0000256" key="1">
    <source>
        <dbReference type="SAM" id="MobiDB-lite"/>
    </source>
</evidence>
<name>A0A5N8X7L6_9ACTN</name>